<dbReference type="RefSeq" id="WP_144853988.1">
    <property type="nucleotide sequence ID" value="NZ_VNJI01000057.1"/>
</dbReference>
<evidence type="ECO:0000313" key="1">
    <source>
        <dbReference type="EMBL" id="TVY05493.1"/>
    </source>
</evidence>
<dbReference type="Proteomes" id="UP000317036">
    <property type="component" value="Unassembled WGS sequence"/>
</dbReference>
<name>A0A559K037_9BACL</name>
<reference evidence="1 2" key="1">
    <citation type="submission" date="2019-07" db="EMBL/GenBank/DDBJ databases">
        <authorList>
            <person name="Kim J."/>
        </authorList>
    </citation>
    <scope>NUCLEOTIDE SEQUENCE [LARGE SCALE GENOMIC DNA]</scope>
    <source>
        <strain evidence="1 2">JC52</strain>
    </source>
</reference>
<dbReference type="AlphaFoldDB" id="A0A559K037"/>
<organism evidence="1 2">
    <name type="scientific">Paenibacillus cremeus</name>
    <dbReference type="NCBI Taxonomy" id="2163881"/>
    <lineage>
        <taxon>Bacteria</taxon>
        <taxon>Bacillati</taxon>
        <taxon>Bacillota</taxon>
        <taxon>Bacilli</taxon>
        <taxon>Bacillales</taxon>
        <taxon>Paenibacillaceae</taxon>
        <taxon>Paenibacillus</taxon>
    </lineage>
</organism>
<evidence type="ECO:0000313" key="2">
    <source>
        <dbReference type="Proteomes" id="UP000317036"/>
    </source>
</evidence>
<gene>
    <name evidence="1" type="ORF">FPZ49_29790</name>
</gene>
<proteinExistence type="predicted"/>
<keyword evidence="2" id="KW-1185">Reference proteome</keyword>
<accession>A0A559K037</accession>
<dbReference type="EMBL" id="VNJI01000057">
    <property type="protein sequence ID" value="TVY05493.1"/>
    <property type="molecule type" value="Genomic_DNA"/>
</dbReference>
<dbReference type="OrthoDB" id="1100061at2"/>
<protein>
    <submittedName>
        <fullName evidence="1">Uncharacterized protein</fullName>
    </submittedName>
</protein>
<sequence>MLTSETMMRIRAELKPTMEVRRFLGEAMKELKEDAEHGPQLALLRLKLLTEAWAEAREASELEEHPDRLHSAAHSGASIRQTLQSCFFSQGYYFQLLAQVRQLGLVDASLRRMAAAMAQDILKPAERAANNRSFLFALGHAHASRLFPELPEAEAWSAYAEGVWSDWYEPGDCYEPGYVAHNIKPVIELGLALGKDAELQSEKSQAAYRRYLDHISPSGLAIQPGDGGNQSAYVDALTLMAELTGDGAYLWAAKQALTAGEYGGYYNAKGGRLPADHVASTLEAKFADVGDVKPVRPPAAGGVQYMYPQTYRIADRLILNASRELFGKPYAAFYLNDRMETHHHAHEDNRGDLYHYEVDGVMYLKRSGWHKWAGQSNTFVVDDATSEFPFCYTKGLRSNHWYQASSNLRLLSDYMPSERFKQLYTTPESFKHAGEPVSGDETMLPLPHFYVDQESPHGVFLINPEGMAGKNEQLTVRSITISINTFPRGGEAKFPRSIAWYRDFREVAPSDGPVELLIKDIHLGGPKGKLSLVNLETFADDLEVTFYEDGKKGTADEKRVLTREEVRQMVSLVTDERMGEPALRVISGPGRLDLTWMGLQEPVHLTEEYQRVGFDYLYVSDVREFLRTPIRIFVNGLTCRSFYPDRQQGGVLKEAVSERQGEDSFGSMMYEGVYTYDSKWTRQTLLTEEGFLLVVDRFRPGAEADGMAGGPVWQIGRPEEQGLNWFDATADAQQGKKLMVYFHPQRGCQYGVQFQPKLWHDQAYAAYAKAELQSGREETFVSVIVPHDAAVSGVAVSGKANYHSLLVRPGEESKGIFTDIQPDGTVKVTLHPAASGQSTPLKLELSRDGGWRVSR</sequence>
<comment type="caution">
    <text evidence="1">The sequence shown here is derived from an EMBL/GenBank/DDBJ whole genome shotgun (WGS) entry which is preliminary data.</text>
</comment>